<comment type="caution">
    <text evidence="1">The sequence shown here is derived from an EMBL/GenBank/DDBJ whole genome shotgun (WGS) entry which is preliminary data.</text>
</comment>
<organism evidence="1 2">
    <name type="scientific">Culter alburnus</name>
    <name type="common">Topmouth culter</name>
    <dbReference type="NCBI Taxonomy" id="194366"/>
    <lineage>
        <taxon>Eukaryota</taxon>
        <taxon>Metazoa</taxon>
        <taxon>Chordata</taxon>
        <taxon>Craniata</taxon>
        <taxon>Vertebrata</taxon>
        <taxon>Euteleostomi</taxon>
        <taxon>Actinopterygii</taxon>
        <taxon>Neopterygii</taxon>
        <taxon>Teleostei</taxon>
        <taxon>Ostariophysi</taxon>
        <taxon>Cypriniformes</taxon>
        <taxon>Xenocyprididae</taxon>
        <taxon>Xenocypridinae</taxon>
        <taxon>Culter</taxon>
    </lineage>
</organism>
<gene>
    <name evidence="1" type="ORF">ABG768_012176</name>
</gene>
<name>A0AAW1Z947_CULAL</name>
<keyword evidence="2" id="KW-1185">Reference proteome</keyword>
<protein>
    <submittedName>
        <fullName evidence="1">Uncharacterized protein</fullName>
    </submittedName>
</protein>
<evidence type="ECO:0000313" key="2">
    <source>
        <dbReference type="Proteomes" id="UP001479290"/>
    </source>
</evidence>
<dbReference type="AlphaFoldDB" id="A0AAW1Z947"/>
<dbReference type="Proteomes" id="UP001479290">
    <property type="component" value="Unassembled WGS sequence"/>
</dbReference>
<reference evidence="1 2" key="1">
    <citation type="submission" date="2024-05" db="EMBL/GenBank/DDBJ databases">
        <title>A high-quality chromosomal-level genome assembly of Topmouth culter (Culter alburnus).</title>
        <authorList>
            <person name="Zhao H."/>
        </authorList>
    </citation>
    <scope>NUCLEOTIDE SEQUENCE [LARGE SCALE GENOMIC DNA]</scope>
    <source>
        <strain evidence="1">CATC2023</strain>
        <tissue evidence="1">Muscle</tissue>
    </source>
</reference>
<sequence>MNDLNAHAQRNIGAAGGDDKRSWNWPLLISVSGLVLYHRREDKAMVVIHGIRRLLYARQDICSNTVPYFAQRTREEELTSMACSNPIAHQLDMKIFQHPAPCSRATINICVEDWQRKLKGLLESEQK</sequence>
<proteinExistence type="predicted"/>
<accession>A0AAW1Z947</accession>
<dbReference type="EMBL" id="JAWDJR010000019">
    <property type="protein sequence ID" value="KAK9957984.1"/>
    <property type="molecule type" value="Genomic_DNA"/>
</dbReference>
<evidence type="ECO:0000313" key="1">
    <source>
        <dbReference type="EMBL" id="KAK9957984.1"/>
    </source>
</evidence>